<dbReference type="SUPFAM" id="SSF55961">
    <property type="entry name" value="Bet v1-like"/>
    <property type="match status" value="1"/>
</dbReference>
<accession>A0ABS1HPN6</accession>
<name>A0ABS1HPN6_9BACT</name>
<dbReference type="Pfam" id="PF01852">
    <property type="entry name" value="START"/>
    <property type="match status" value="1"/>
</dbReference>
<gene>
    <name evidence="2" type="ORF">JIV24_17725</name>
</gene>
<feature type="domain" description="START" evidence="1">
    <location>
        <begin position="29"/>
        <end position="214"/>
    </location>
</feature>
<evidence type="ECO:0000313" key="2">
    <source>
        <dbReference type="EMBL" id="MBK3519193.1"/>
    </source>
</evidence>
<dbReference type="RefSeq" id="WP_200466413.1">
    <property type="nucleotide sequence ID" value="NZ_JAENRR010000056.1"/>
</dbReference>
<comment type="caution">
    <text evidence="2">The sequence shown here is derived from an EMBL/GenBank/DDBJ whole genome shotgun (WGS) entry which is preliminary data.</text>
</comment>
<reference evidence="2 3" key="1">
    <citation type="submission" date="2021-01" db="EMBL/GenBank/DDBJ databases">
        <title>Carboxyliciviraga sp.nov., isolated from coastal sediments.</title>
        <authorList>
            <person name="Lu D."/>
            <person name="Zhang T."/>
        </authorList>
    </citation>
    <scope>NUCLEOTIDE SEQUENCE [LARGE SCALE GENOMIC DNA]</scope>
    <source>
        <strain evidence="2 3">N1Y132</strain>
    </source>
</reference>
<dbReference type="EMBL" id="JAENRR010000056">
    <property type="protein sequence ID" value="MBK3519193.1"/>
    <property type="molecule type" value="Genomic_DNA"/>
</dbReference>
<sequence>MIFLAILLVKFLFPDFTTVKLTDLLLHPTKENEWTCVKSNKGIQLYERWVQINDTLFVRERKGELITNCSLKKTEDYLRDHSTVCDWMKGIKSAQSISTDSGQLVHMVIQLPWPFSNRDLLARYHFYKIDGKTSVVQVKSDKTVTMPDNRFIRIKHYVATWRLEQINEQQTKIVFETFSNEAPIFPQWIQEPVLKKIFMSNLKRLKSRLSDSQTQ</sequence>
<dbReference type="InterPro" id="IPR023393">
    <property type="entry name" value="START-like_dom_sf"/>
</dbReference>
<dbReference type="Gene3D" id="3.30.530.20">
    <property type="match status" value="1"/>
</dbReference>
<dbReference type="PROSITE" id="PS50848">
    <property type="entry name" value="START"/>
    <property type="match status" value="1"/>
</dbReference>
<keyword evidence="3" id="KW-1185">Reference proteome</keyword>
<protein>
    <recommendedName>
        <fullName evidence="1">START domain-containing protein</fullName>
    </recommendedName>
</protein>
<dbReference type="InterPro" id="IPR002913">
    <property type="entry name" value="START_lipid-bd_dom"/>
</dbReference>
<proteinExistence type="predicted"/>
<evidence type="ECO:0000259" key="1">
    <source>
        <dbReference type="PROSITE" id="PS50848"/>
    </source>
</evidence>
<evidence type="ECO:0000313" key="3">
    <source>
        <dbReference type="Proteomes" id="UP000605676"/>
    </source>
</evidence>
<organism evidence="2 3">
    <name type="scientific">Carboxylicivirga marina</name>
    <dbReference type="NCBI Taxonomy" id="2800988"/>
    <lineage>
        <taxon>Bacteria</taxon>
        <taxon>Pseudomonadati</taxon>
        <taxon>Bacteroidota</taxon>
        <taxon>Bacteroidia</taxon>
        <taxon>Marinilabiliales</taxon>
        <taxon>Marinilabiliaceae</taxon>
        <taxon>Carboxylicivirga</taxon>
    </lineage>
</organism>
<dbReference type="Proteomes" id="UP000605676">
    <property type="component" value="Unassembled WGS sequence"/>
</dbReference>